<dbReference type="InterPro" id="IPR043128">
    <property type="entry name" value="Rev_trsase/Diguanyl_cyclase"/>
</dbReference>
<dbReference type="CDD" id="cd01647">
    <property type="entry name" value="RT_LTR"/>
    <property type="match status" value="1"/>
</dbReference>
<dbReference type="InterPro" id="IPR050951">
    <property type="entry name" value="Retrovirus_Pol_polyprotein"/>
</dbReference>
<keyword evidence="4" id="KW-0378">Hydrolase</keyword>
<feature type="compositionally biased region" description="Basic and acidic residues" evidence="7">
    <location>
        <begin position="820"/>
        <end position="829"/>
    </location>
</feature>
<evidence type="ECO:0000256" key="1">
    <source>
        <dbReference type="ARBA" id="ARBA00022679"/>
    </source>
</evidence>
<proteinExistence type="predicted"/>
<reference evidence="10" key="1">
    <citation type="submission" date="2012-05" db="EMBL/GenBank/DDBJ databases">
        <authorList>
            <person name="Han B."/>
            <person name="Lu Y."/>
            <person name="Feng Q."/>
            <person name="Zhao Q."/>
            <person name="Lu T.T."/>
            <person name="Li Y."/>
            <person name="Liu K.Y."/>
            <person name="Huang X.H."/>
            <person name="Fan D.L."/>
            <person name="Weng Q.J."/>
            <person name="Zhang L."/>
            <person name="Lu Y.Q."/>
            <person name="Guo Y.L."/>
            <person name="Li W.J."/>
            <person name="Zhou C.C."/>
            <person name="Lu H.Y."/>
            <person name="Huang T."/>
            <person name="Zhu C.R."/>
            <person name="Zhao Y."/>
            <person name="Hu T."/>
            <person name="Yao N."/>
        </authorList>
    </citation>
    <scope>NUCLEOTIDE SEQUENCE</scope>
</reference>
<evidence type="ECO:0000313" key="10">
    <source>
        <dbReference type="EMBL" id="CCI55308.1"/>
    </source>
</evidence>
<feature type="domain" description="RNase H type-1" evidence="8">
    <location>
        <begin position="1687"/>
        <end position="1820"/>
    </location>
</feature>
<dbReference type="GO" id="GO:0016779">
    <property type="term" value="F:nucleotidyltransferase activity"/>
    <property type="evidence" value="ECO:0007669"/>
    <property type="project" value="UniProtKB-KW"/>
</dbReference>
<dbReference type="InterPro" id="IPR000477">
    <property type="entry name" value="RT_dom"/>
</dbReference>
<evidence type="ECO:0000256" key="3">
    <source>
        <dbReference type="ARBA" id="ARBA00022722"/>
    </source>
</evidence>
<dbReference type="InterPro" id="IPR021109">
    <property type="entry name" value="Peptidase_aspartic_dom_sf"/>
</dbReference>
<dbReference type="EMBL" id="FO203437">
    <property type="protein sequence ID" value="CCI55308.1"/>
    <property type="molecule type" value="Genomic_DNA"/>
</dbReference>
<evidence type="ECO:0000256" key="7">
    <source>
        <dbReference type="SAM" id="MobiDB-lite"/>
    </source>
</evidence>
<dbReference type="InterPro" id="IPR002156">
    <property type="entry name" value="RNaseH_domain"/>
</dbReference>
<dbReference type="Gene3D" id="3.30.420.10">
    <property type="entry name" value="Ribonuclease H-like superfamily/Ribonuclease H"/>
    <property type="match status" value="2"/>
</dbReference>
<dbReference type="PANTHER" id="PTHR37984">
    <property type="entry name" value="PROTEIN CBG26694"/>
    <property type="match status" value="1"/>
</dbReference>
<dbReference type="InterPro" id="IPR001584">
    <property type="entry name" value="Integrase_cat-core"/>
</dbReference>
<feature type="region of interest" description="Disordered" evidence="7">
    <location>
        <begin position="636"/>
        <end position="673"/>
    </location>
</feature>
<dbReference type="Gene3D" id="2.40.70.10">
    <property type="entry name" value="Acid Proteases"/>
    <property type="match status" value="1"/>
</dbReference>
<dbReference type="CDD" id="cd09279">
    <property type="entry name" value="RNase_HI_like"/>
    <property type="match status" value="1"/>
</dbReference>
<evidence type="ECO:0000256" key="5">
    <source>
        <dbReference type="ARBA" id="ARBA00023172"/>
    </source>
</evidence>
<keyword evidence="6" id="KW-0511">Multifunctional enzyme</keyword>
<dbReference type="Pfam" id="PF03732">
    <property type="entry name" value="Retrotrans_gag"/>
    <property type="match status" value="1"/>
</dbReference>
<accession>L0P3P1</accession>
<protein>
    <submittedName>
        <fullName evidence="10">PH01B001I13.4 protein</fullName>
    </submittedName>
</protein>
<organism evidence="10">
    <name type="scientific">Phyllostachys edulis</name>
    <name type="common">Tortoise shell bamboo</name>
    <name type="synonym">Bambusa edulis</name>
    <dbReference type="NCBI Taxonomy" id="38705"/>
    <lineage>
        <taxon>Eukaryota</taxon>
        <taxon>Viridiplantae</taxon>
        <taxon>Streptophyta</taxon>
        <taxon>Embryophyta</taxon>
        <taxon>Tracheophyta</taxon>
        <taxon>Spermatophyta</taxon>
        <taxon>Magnoliopsida</taxon>
        <taxon>Liliopsida</taxon>
        <taxon>Poales</taxon>
        <taxon>Poaceae</taxon>
        <taxon>BOP clade</taxon>
        <taxon>Bambusoideae</taxon>
        <taxon>Arundinarodae</taxon>
        <taxon>Arundinarieae</taxon>
        <taxon>Arundinariinae</taxon>
        <taxon>Phyllostachys</taxon>
    </lineage>
</organism>
<keyword evidence="4" id="KW-0255">Endonuclease</keyword>
<sequence>MTNRSEVDPDNVIAPAIEELDEEAQREYEKHKVEFDRAFASRYQKTRQGVIRKGGEFAPVYTKPEVKPTVSNASLTEEQVALMIDQQLGASVSDTVDRLLSNRLKAMSLEVQSIPSQRILHDAPMQHIRSRTNVSSSAGHKSSSHVIPNIATSESMALVPSSITNANMANSGAFNNGNYNSMGENSTNLQAPLYRTVAYSIPLVPPQGSDVPYGPLPASNFDSAPQHITYSQPNHATYAYETPQPNVFRPQQPVDVTSNRPTAGPYVGPENVREQVVNVLREQFGVEPKGRSRVYQKPYPDFYDNVQYPKGFRAPEFIKFTGDDSRTTLEHVGQFMLQCGEASASDALKLRLFPLSLSGPAFTWFTSLAPNSIYTWSQLERKFHEYFYTGDTELRLSHLTSVKQKHDEPVTNYIRRFRDRRNKCFNLTISNKDLADLAYSDEDDADVCLAEWDWSSKSKPFVCSALKPTPQKNRQEEIKYTFDVAKCDRIFHYLLQEKQIRLPDKHVIPAPKDLRRRAYFQSAINEGRLKFAESSKMQLDHNHFPINVIDFENKKVLVRPSQAGSTKGKNVMIGDRGTGTSNSGAMQAVKPKMIKPKSPEVNHWKVNESKSKTRKRFERLKLTFKELLAKYENSKVGRNNVGRPNHFKRPRSPIEQRFNGRDHHQGDSRAAAPYHPFEQPMPVPWGPPPADFSPCPSWGWYGPWMPPPMPFRPFHPGWTAHRRPVFNRLSRPDISRPDNDRFDQRGRFYNRKDNKAVRKVYRVKNNGNMGHAVPQDLLQDLPRRPPQERSHGLIKAAQDLPRSTHVDASEPFTTSSKTLGEIEKSDLNSRGKGRSLGKTARTSQGQKRSASIVSSINNGSYAATAACGSSMSSSTSTAVTNSVVGTVLVSIRPATVAVAATIKQTPSHIDVEMPETVEKLKRNTSLMFGTKLQPRWCPLGLTHSQKRRLQRLRTQELREAQAEKIRDELFNEIKPMWPVRKEWRVKSVETPVQMPSDDEDDLLDYGSPMIKNDTPPREGMDINMVFTLPSEFWIASEEVAQLCLGPQEAIFEKPEESSRHLKPLYVKGHISGKSISRMLVDGGAAVNLMPYSVFKKLGREDNELLKTNLTLNGFTGEPTEAKGVISMELTVGSKTLSTAFFVVDVQEWLQQRTKQYRSNKNDICEAIDDFDEVEKLGQGFSSADPLEEVDIGDGAIPRPTFINKNMHAEYKSKVIELLREYVDCFAWEYHEMPGLSRELVEHRLPVKAGFRPHKQPPRRFNSSIYDRIKEEIDRLLKAGFIRPCRYVEWISNIVPVEKKNTGKLRVCIDFRDLNRATPKDEYPMPIADMLINDASGHRVISFLDGNAGYNQIFMAEEDISKTAFRCPGFIGLFEWVVMTFGLKNAGATYQRAMNLIFHDLLDVIKEVYIDDIVVKSDGIDHHLADLHLAFERMRRYGLKMNPLKCAFGVSAGKFLGFIIHERGIEIDPSKIESIKKVKATQCKRDVQKFLGKVNYLRRFISNLSGKGSAFTPILRLKKETEFTWGAEQQQAFEEIKRYLSTPPVLRAPQAGTSFRLYIAAEEGVIGAVLTQILDGKEYVITYLSRRLLGAETRYVFIEILCLSLYYACTKLRHYLLSSTCVVACQTDVIKYMLQQPILSGRIGKWAYALIEYDLVYESLKSVKGQVVADFIVDHRIDNEVELIDYLCVRPWSLYFDGSACREGQGVGIVLISPRGLVSETSVRLEYVCTNNQAEYEALLLGLQILESMGVKNIEAFGDSLLVVQQVSRNYQCFDGSLNMYLEKCLEIIATLDDFTISHVARKENIRANDLAQQASGYQVKRGSDQSKVAMGEVHEGICGTHQSAHKMKWLLRRAGFYWPTMLENCFRYYKGCESRQRFGDVQLAPAAMLHPIIKPWPFRGWGLDFIGQIHPASSKGHRFVLVATDYFTKWTEAVPLKNMTHKEMISFILEHIIHRFGIPQTLTMDQGSSFMSHQVREFIESFRIKLLNSSPYYAQANGQAELSNKTLIKLIKKKIEEHPKRWHEVLSEALWAHHISKHSATKVTPFELVYGQEAVLPIEGNLGALRLARQNDLSAVDYHNLMMDKIDEVADERLKALREIEKDKVRIAKAYNKKVKEKSFQIGDLVWKMILPIGSKDNKFRKWSPNWEGPHKVVEIVLGNSYMVQCLQGGKLPKALNGKYLKRYYPSVWQDA</sequence>
<dbReference type="InterPro" id="IPR012337">
    <property type="entry name" value="RNaseH-like_sf"/>
</dbReference>
<name>L0P3P1_PHYED</name>
<dbReference type="GO" id="GO:0015074">
    <property type="term" value="P:DNA integration"/>
    <property type="evidence" value="ECO:0007669"/>
    <property type="project" value="InterPro"/>
</dbReference>
<evidence type="ECO:0000256" key="2">
    <source>
        <dbReference type="ARBA" id="ARBA00022695"/>
    </source>
</evidence>
<dbReference type="GO" id="GO:0006310">
    <property type="term" value="P:DNA recombination"/>
    <property type="evidence" value="ECO:0007669"/>
    <property type="project" value="UniProtKB-KW"/>
</dbReference>
<dbReference type="Gene3D" id="3.10.10.10">
    <property type="entry name" value="HIV Type 1 Reverse Transcriptase, subunit A, domain 1"/>
    <property type="match status" value="1"/>
</dbReference>
<evidence type="ECO:0000259" key="9">
    <source>
        <dbReference type="PROSITE" id="PS50994"/>
    </source>
</evidence>
<evidence type="ECO:0000259" key="8">
    <source>
        <dbReference type="PROSITE" id="PS50879"/>
    </source>
</evidence>
<dbReference type="CDD" id="cd00303">
    <property type="entry name" value="retropepsin_like"/>
    <property type="match status" value="1"/>
</dbReference>
<dbReference type="SUPFAM" id="SSF56672">
    <property type="entry name" value="DNA/RNA polymerases"/>
    <property type="match status" value="1"/>
</dbReference>
<evidence type="ECO:0000256" key="6">
    <source>
        <dbReference type="ARBA" id="ARBA00023268"/>
    </source>
</evidence>
<dbReference type="Pfam" id="PF13456">
    <property type="entry name" value="RVT_3"/>
    <property type="match status" value="1"/>
</dbReference>
<evidence type="ECO:0000256" key="4">
    <source>
        <dbReference type="ARBA" id="ARBA00022759"/>
    </source>
</evidence>
<dbReference type="PROSITE" id="PS50994">
    <property type="entry name" value="INTEGRASE"/>
    <property type="match status" value="1"/>
</dbReference>
<dbReference type="InterPro" id="IPR005162">
    <property type="entry name" value="Retrotrans_gag_dom"/>
</dbReference>
<feature type="region of interest" description="Disordered" evidence="7">
    <location>
        <begin position="561"/>
        <end position="584"/>
    </location>
</feature>
<dbReference type="InterPro" id="IPR043502">
    <property type="entry name" value="DNA/RNA_pol_sf"/>
</dbReference>
<feature type="compositionally biased region" description="Polar residues" evidence="7">
    <location>
        <begin position="840"/>
        <end position="851"/>
    </location>
</feature>
<keyword evidence="2" id="KW-0548">Nucleotidyltransferase</keyword>
<dbReference type="Gene3D" id="3.10.20.370">
    <property type="match status" value="1"/>
</dbReference>
<feature type="compositionally biased region" description="Basic and acidic residues" evidence="7">
    <location>
        <begin position="781"/>
        <end position="791"/>
    </location>
</feature>
<dbReference type="PROSITE" id="PS50879">
    <property type="entry name" value="RNASE_H_1"/>
    <property type="match status" value="1"/>
</dbReference>
<gene>
    <name evidence="10" type="primary">PH01B001I13.4</name>
</gene>
<keyword evidence="5" id="KW-0233">DNA recombination</keyword>
<feature type="domain" description="Integrase catalytic" evidence="9">
    <location>
        <begin position="1893"/>
        <end position="2053"/>
    </location>
</feature>
<dbReference type="Gene3D" id="3.30.70.270">
    <property type="match status" value="2"/>
</dbReference>
<dbReference type="InterPro" id="IPR036397">
    <property type="entry name" value="RNaseH_sf"/>
</dbReference>
<keyword evidence="1" id="KW-0808">Transferase</keyword>
<dbReference type="GO" id="GO:0004523">
    <property type="term" value="F:RNA-DNA hybrid ribonuclease activity"/>
    <property type="evidence" value="ECO:0007669"/>
    <property type="project" value="InterPro"/>
</dbReference>
<dbReference type="SUPFAM" id="SSF53098">
    <property type="entry name" value="Ribonuclease H-like"/>
    <property type="match status" value="2"/>
</dbReference>
<dbReference type="SUPFAM" id="SSF50630">
    <property type="entry name" value="Acid proteases"/>
    <property type="match status" value="1"/>
</dbReference>
<dbReference type="GO" id="GO:0003676">
    <property type="term" value="F:nucleic acid binding"/>
    <property type="evidence" value="ECO:0007669"/>
    <property type="project" value="InterPro"/>
</dbReference>
<feature type="compositionally biased region" description="Basic and acidic residues" evidence="7">
    <location>
        <begin position="652"/>
        <end position="667"/>
    </location>
</feature>
<dbReference type="Pfam" id="PF00665">
    <property type="entry name" value="rve"/>
    <property type="match status" value="1"/>
</dbReference>
<dbReference type="PANTHER" id="PTHR37984:SF5">
    <property type="entry name" value="PROTEIN NYNRIN-LIKE"/>
    <property type="match status" value="1"/>
</dbReference>
<dbReference type="InterPro" id="IPR041577">
    <property type="entry name" value="RT_RNaseH_2"/>
</dbReference>
<feature type="region of interest" description="Disordered" evidence="7">
    <location>
        <begin position="766"/>
        <end position="851"/>
    </location>
</feature>
<keyword evidence="3" id="KW-0540">Nuclease</keyword>
<dbReference type="Pfam" id="PF17919">
    <property type="entry name" value="RT_RNaseH_2"/>
    <property type="match status" value="1"/>
</dbReference>
<dbReference type="Pfam" id="PF00078">
    <property type="entry name" value="RVT_1"/>
    <property type="match status" value="1"/>
</dbReference>